<dbReference type="OrthoDB" id="10077344at2759"/>
<evidence type="ECO:0000313" key="2">
    <source>
        <dbReference type="EMBL" id="CAF4404681.1"/>
    </source>
</evidence>
<name>A0A815WE12_9BILA</name>
<evidence type="ECO:0000313" key="1">
    <source>
        <dbReference type="EMBL" id="CAF1544131.1"/>
    </source>
</evidence>
<evidence type="ECO:0000313" key="3">
    <source>
        <dbReference type="Proteomes" id="UP000663829"/>
    </source>
</evidence>
<comment type="caution">
    <text evidence="1">The sequence shown here is derived from an EMBL/GenBank/DDBJ whole genome shotgun (WGS) entry which is preliminary data.</text>
</comment>
<keyword evidence="3" id="KW-1185">Reference proteome</keyword>
<dbReference type="EMBL" id="CAJOBC010091878">
    <property type="protein sequence ID" value="CAF4404681.1"/>
    <property type="molecule type" value="Genomic_DNA"/>
</dbReference>
<sequence>LADIDECLLHKYYRTILPKIHHHIKAIKVDDKNVDIVFPLWLYSKIYPNLKSVFITKVKMEGKYLSYLKLFKQLLNLKIYFYIREYKETV</sequence>
<protein>
    <submittedName>
        <fullName evidence="1">Uncharacterized protein</fullName>
    </submittedName>
</protein>
<dbReference type="Proteomes" id="UP000663829">
    <property type="component" value="Unassembled WGS sequence"/>
</dbReference>
<organism evidence="1 3">
    <name type="scientific">Didymodactylos carnosus</name>
    <dbReference type="NCBI Taxonomy" id="1234261"/>
    <lineage>
        <taxon>Eukaryota</taxon>
        <taxon>Metazoa</taxon>
        <taxon>Spiralia</taxon>
        <taxon>Gnathifera</taxon>
        <taxon>Rotifera</taxon>
        <taxon>Eurotatoria</taxon>
        <taxon>Bdelloidea</taxon>
        <taxon>Philodinida</taxon>
        <taxon>Philodinidae</taxon>
        <taxon>Didymodactylos</taxon>
    </lineage>
</organism>
<dbReference type="Proteomes" id="UP000681722">
    <property type="component" value="Unassembled WGS sequence"/>
</dbReference>
<reference evidence="1" key="1">
    <citation type="submission" date="2021-02" db="EMBL/GenBank/DDBJ databases">
        <authorList>
            <person name="Nowell W R."/>
        </authorList>
    </citation>
    <scope>NUCLEOTIDE SEQUENCE</scope>
</reference>
<gene>
    <name evidence="1" type="ORF">GPM918_LOCUS38805</name>
    <name evidence="2" type="ORF">SRO942_LOCUS39653</name>
</gene>
<feature type="non-terminal residue" evidence="1">
    <location>
        <position position="1"/>
    </location>
</feature>
<accession>A0A815WE12</accession>
<dbReference type="AlphaFoldDB" id="A0A815WE12"/>
<proteinExistence type="predicted"/>
<dbReference type="EMBL" id="CAJNOQ010026224">
    <property type="protein sequence ID" value="CAF1544131.1"/>
    <property type="molecule type" value="Genomic_DNA"/>
</dbReference>